<reference evidence="1" key="1">
    <citation type="submission" date="2018-02" db="EMBL/GenBank/DDBJ databases">
        <title>Rhizophora mucronata_Transcriptome.</title>
        <authorList>
            <person name="Meera S.P."/>
            <person name="Sreeshan A."/>
            <person name="Augustine A."/>
        </authorList>
    </citation>
    <scope>NUCLEOTIDE SEQUENCE</scope>
    <source>
        <tissue evidence="1">Leaf</tissue>
    </source>
</reference>
<protein>
    <submittedName>
        <fullName evidence="1">Uncharacterized protein</fullName>
    </submittedName>
</protein>
<dbReference type="AlphaFoldDB" id="A0A2P2NG37"/>
<sequence length="43" mass="4860">MFYAHLSFCSPRMFILLKICHCKGFDVDAEILDEVLKGGIGLK</sequence>
<proteinExistence type="predicted"/>
<organism evidence="1">
    <name type="scientific">Rhizophora mucronata</name>
    <name type="common">Asiatic mangrove</name>
    <dbReference type="NCBI Taxonomy" id="61149"/>
    <lineage>
        <taxon>Eukaryota</taxon>
        <taxon>Viridiplantae</taxon>
        <taxon>Streptophyta</taxon>
        <taxon>Embryophyta</taxon>
        <taxon>Tracheophyta</taxon>
        <taxon>Spermatophyta</taxon>
        <taxon>Magnoliopsida</taxon>
        <taxon>eudicotyledons</taxon>
        <taxon>Gunneridae</taxon>
        <taxon>Pentapetalae</taxon>
        <taxon>rosids</taxon>
        <taxon>fabids</taxon>
        <taxon>Malpighiales</taxon>
        <taxon>Rhizophoraceae</taxon>
        <taxon>Rhizophora</taxon>
    </lineage>
</organism>
<evidence type="ECO:0000313" key="1">
    <source>
        <dbReference type="EMBL" id="MBX41452.1"/>
    </source>
</evidence>
<dbReference type="EMBL" id="GGEC01060968">
    <property type="protein sequence ID" value="MBX41452.1"/>
    <property type="molecule type" value="Transcribed_RNA"/>
</dbReference>
<accession>A0A2P2NG37</accession>
<name>A0A2P2NG37_RHIMU</name>